<evidence type="ECO:0000313" key="3">
    <source>
        <dbReference type="Proteomes" id="UP001152622"/>
    </source>
</evidence>
<organism evidence="2 3">
    <name type="scientific">Synaphobranchus kaupii</name>
    <name type="common">Kaup's arrowtooth eel</name>
    <dbReference type="NCBI Taxonomy" id="118154"/>
    <lineage>
        <taxon>Eukaryota</taxon>
        <taxon>Metazoa</taxon>
        <taxon>Chordata</taxon>
        <taxon>Craniata</taxon>
        <taxon>Vertebrata</taxon>
        <taxon>Euteleostomi</taxon>
        <taxon>Actinopterygii</taxon>
        <taxon>Neopterygii</taxon>
        <taxon>Teleostei</taxon>
        <taxon>Anguilliformes</taxon>
        <taxon>Synaphobranchidae</taxon>
        <taxon>Synaphobranchus</taxon>
    </lineage>
</organism>
<feature type="compositionally biased region" description="Basic and acidic residues" evidence="1">
    <location>
        <begin position="1"/>
        <end position="30"/>
    </location>
</feature>
<dbReference type="Proteomes" id="UP001152622">
    <property type="component" value="Chromosome 4"/>
</dbReference>
<protein>
    <submittedName>
        <fullName evidence="2">Uncharacterized protein</fullName>
    </submittedName>
</protein>
<name>A0A9Q1FQ83_SYNKA</name>
<comment type="caution">
    <text evidence="2">The sequence shown here is derived from an EMBL/GenBank/DDBJ whole genome shotgun (WGS) entry which is preliminary data.</text>
</comment>
<accession>A0A9Q1FQ83</accession>
<feature type="region of interest" description="Disordered" evidence="1">
    <location>
        <begin position="1"/>
        <end position="38"/>
    </location>
</feature>
<evidence type="ECO:0000313" key="2">
    <source>
        <dbReference type="EMBL" id="KAJ8363728.1"/>
    </source>
</evidence>
<dbReference type="EMBL" id="JAINUF010000004">
    <property type="protein sequence ID" value="KAJ8363728.1"/>
    <property type="molecule type" value="Genomic_DNA"/>
</dbReference>
<reference evidence="2" key="1">
    <citation type="journal article" date="2023" name="Science">
        <title>Genome structures resolve the early diversification of teleost fishes.</title>
        <authorList>
            <person name="Parey E."/>
            <person name="Louis A."/>
            <person name="Montfort J."/>
            <person name="Bouchez O."/>
            <person name="Roques C."/>
            <person name="Iampietro C."/>
            <person name="Lluch J."/>
            <person name="Castinel A."/>
            <person name="Donnadieu C."/>
            <person name="Desvignes T."/>
            <person name="Floi Bucao C."/>
            <person name="Jouanno E."/>
            <person name="Wen M."/>
            <person name="Mejri S."/>
            <person name="Dirks R."/>
            <person name="Jansen H."/>
            <person name="Henkel C."/>
            <person name="Chen W.J."/>
            <person name="Zahm M."/>
            <person name="Cabau C."/>
            <person name="Klopp C."/>
            <person name="Thompson A.W."/>
            <person name="Robinson-Rechavi M."/>
            <person name="Braasch I."/>
            <person name="Lecointre G."/>
            <person name="Bobe J."/>
            <person name="Postlethwait J.H."/>
            <person name="Berthelot C."/>
            <person name="Roest Crollius H."/>
            <person name="Guiguen Y."/>
        </authorList>
    </citation>
    <scope>NUCLEOTIDE SEQUENCE</scope>
    <source>
        <strain evidence="2">WJC10195</strain>
    </source>
</reference>
<dbReference type="AlphaFoldDB" id="A0A9Q1FQ83"/>
<gene>
    <name evidence="2" type="ORF">SKAU_G00125590</name>
</gene>
<keyword evidence="3" id="KW-1185">Reference proteome</keyword>
<sequence length="67" mass="8021">MRLEFPHRAPGEQHYSKQLDENSEEEKGLQERSIGSRIGHEHRKIAREWRIYGFGYTDETGPEVHWK</sequence>
<evidence type="ECO:0000256" key="1">
    <source>
        <dbReference type="SAM" id="MobiDB-lite"/>
    </source>
</evidence>
<proteinExistence type="predicted"/>